<evidence type="ECO:0000313" key="7">
    <source>
        <dbReference type="Proteomes" id="UP001597168"/>
    </source>
</evidence>
<evidence type="ECO:0000313" key="6">
    <source>
        <dbReference type="EMBL" id="MFD1150356.1"/>
    </source>
</evidence>
<dbReference type="PROSITE" id="PS00211">
    <property type="entry name" value="ABC_TRANSPORTER_1"/>
    <property type="match status" value="1"/>
</dbReference>
<evidence type="ECO:0000256" key="2">
    <source>
        <dbReference type="ARBA" id="ARBA00022448"/>
    </source>
</evidence>
<dbReference type="InterPro" id="IPR017871">
    <property type="entry name" value="ABC_transporter-like_CS"/>
</dbReference>
<evidence type="ECO:0000256" key="4">
    <source>
        <dbReference type="ARBA" id="ARBA00022840"/>
    </source>
</evidence>
<proteinExistence type="inferred from homology"/>
<keyword evidence="7" id="KW-1185">Reference proteome</keyword>
<dbReference type="InterPro" id="IPR003593">
    <property type="entry name" value="AAA+_ATPase"/>
</dbReference>
<dbReference type="SMART" id="SM00382">
    <property type="entry name" value="AAA"/>
    <property type="match status" value="1"/>
</dbReference>
<accession>A0ABW3QZW2</accession>
<dbReference type="Gene3D" id="3.40.50.300">
    <property type="entry name" value="P-loop containing nucleotide triphosphate hydrolases"/>
    <property type="match status" value="1"/>
</dbReference>
<evidence type="ECO:0000259" key="5">
    <source>
        <dbReference type="PROSITE" id="PS50893"/>
    </source>
</evidence>
<dbReference type="RefSeq" id="WP_380726375.1">
    <property type="nucleotide sequence ID" value="NZ_JBHTLK010000154.1"/>
</dbReference>
<dbReference type="InterPro" id="IPR003439">
    <property type="entry name" value="ABC_transporter-like_ATP-bd"/>
</dbReference>
<comment type="caution">
    <text evidence="6">The sequence shown here is derived from an EMBL/GenBank/DDBJ whole genome shotgun (WGS) entry which is preliminary data.</text>
</comment>
<protein>
    <submittedName>
        <fullName evidence="6">ABC transporter ATP-binding protein</fullName>
    </submittedName>
</protein>
<sequence length="302" mass="32427">MIEVRHLTKRYRGTRAVDDLSFEVKPGYVAGFLGPNGAGKSTTMRAILGLDRPTSGEALVDGRRYADVPRPMHHVGALLDAGAVHGGRSAGDHLRVLARSNGIGDRRVAAVLDQVGLAGVAKRRVGSLSLGMKQRLGVAAALLGDPGVLLFDEPVNGLDPEGIRWIRHLMRGLAHEGRTVLVSSHLMSEMALTADRVIVIGRGRLILETSMRDLQDKFKRDVLLRTPSSDALTRTLTAAGATVRAEDGALLVAGLDAPDIADLAFRAGIPVHELTPRSASLEDAYLELTEDSVEYRTKEDAR</sequence>
<gene>
    <name evidence="6" type="ORF">ACFQ3T_24750</name>
</gene>
<evidence type="ECO:0000256" key="3">
    <source>
        <dbReference type="ARBA" id="ARBA00022741"/>
    </source>
</evidence>
<dbReference type="SUPFAM" id="SSF52540">
    <property type="entry name" value="P-loop containing nucleoside triphosphate hydrolases"/>
    <property type="match status" value="1"/>
</dbReference>
<dbReference type="Proteomes" id="UP001597168">
    <property type="component" value="Unassembled WGS sequence"/>
</dbReference>
<reference evidence="7" key="1">
    <citation type="journal article" date="2019" name="Int. J. Syst. Evol. Microbiol.">
        <title>The Global Catalogue of Microorganisms (GCM) 10K type strain sequencing project: providing services to taxonomists for standard genome sequencing and annotation.</title>
        <authorList>
            <consortium name="The Broad Institute Genomics Platform"/>
            <consortium name="The Broad Institute Genome Sequencing Center for Infectious Disease"/>
            <person name="Wu L."/>
            <person name="Ma J."/>
        </authorList>
    </citation>
    <scope>NUCLEOTIDE SEQUENCE [LARGE SCALE GENOMIC DNA]</scope>
    <source>
        <strain evidence="7">CCUG 60214</strain>
    </source>
</reference>
<comment type="similarity">
    <text evidence="1">Belongs to the ABC transporter superfamily.</text>
</comment>
<dbReference type="Pfam" id="PF00005">
    <property type="entry name" value="ABC_tran"/>
    <property type="match status" value="1"/>
</dbReference>
<organism evidence="6 7">
    <name type="scientific">Saccharothrix hoggarensis</name>
    <dbReference type="NCBI Taxonomy" id="913853"/>
    <lineage>
        <taxon>Bacteria</taxon>
        <taxon>Bacillati</taxon>
        <taxon>Actinomycetota</taxon>
        <taxon>Actinomycetes</taxon>
        <taxon>Pseudonocardiales</taxon>
        <taxon>Pseudonocardiaceae</taxon>
        <taxon>Saccharothrix</taxon>
    </lineage>
</organism>
<dbReference type="InterPro" id="IPR027417">
    <property type="entry name" value="P-loop_NTPase"/>
</dbReference>
<dbReference type="GO" id="GO:0005524">
    <property type="term" value="F:ATP binding"/>
    <property type="evidence" value="ECO:0007669"/>
    <property type="project" value="UniProtKB-KW"/>
</dbReference>
<keyword evidence="3" id="KW-0547">Nucleotide-binding</keyword>
<dbReference type="EMBL" id="JBHTLK010000154">
    <property type="protein sequence ID" value="MFD1150356.1"/>
    <property type="molecule type" value="Genomic_DNA"/>
</dbReference>
<keyword evidence="2" id="KW-0813">Transport</keyword>
<name>A0ABW3QZW2_9PSEU</name>
<keyword evidence="4 6" id="KW-0067">ATP-binding</keyword>
<dbReference type="PROSITE" id="PS50893">
    <property type="entry name" value="ABC_TRANSPORTER_2"/>
    <property type="match status" value="1"/>
</dbReference>
<dbReference type="PANTHER" id="PTHR43335">
    <property type="entry name" value="ABC TRANSPORTER, ATP-BINDING PROTEIN"/>
    <property type="match status" value="1"/>
</dbReference>
<feature type="domain" description="ABC transporter" evidence="5">
    <location>
        <begin position="2"/>
        <end position="227"/>
    </location>
</feature>
<dbReference type="PANTHER" id="PTHR43335:SF4">
    <property type="entry name" value="ABC TRANSPORTER, ATP-BINDING PROTEIN"/>
    <property type="match status" value="1"/>
</dbReference>
<evidence type="ECO:0000256" key="1">
    <source>
        <dbReference type="ARBA" id="ARBA00005417"/>
    </source>
</evidence>